<dbReference type="PANTHER" id="PTHR42970">
    <property type="entry name" value="PECTATE LYASE C-RELATED"/>
    <property type="match status" value="1"/>
</dbReference>
<name>A0A953HVJ8_9BACT</name>
<evidence type="ECO:0000256" key="3">
    <source>
        <dbReference type="SAM" id="MobiDB-lite"/>
    </source>
</evidence>
<dbReference type="EMBL" id="JAHVHU010000013">
    <property type="protein sequence ID" value="MBY5959255.1"/>
    <property type="molecule type" value="Genomic_DNA"/>
</dbReference>
<evidence type="ECO:0008006" key="6">
    <source>
        <dbReference type="Google" id="ProtNLM"/>
    </source>
</evidence>
<keyword evidence="5" id="KW-1185">Reference proteome</keyword>
<keyword evidence="1" id="KW-0479">Metal-binding</keyword>
<sequence>MCGIIDTQKDVGGWPVLKSVPPPKDSDRDGMPDQWEEMNTLDKNNPDDRNRMASDGFTMLEKYLNSIK</sequence>
<dbReference type="GO" id="GO:0046872">
    <property type="term" value="F:metal ion binding"/>
    <property type="evidence" value="ECO:0007669"/>
    <property type="project" value="UniProtKB-KW"/>
</dbReference>
<evidence type="ECO:0000256" key="1">
    <source>
        <dbReference type="ARBA" id="ARBA00022723"/>
    </source>
</evidence>
<protein>
    <recommendedName>
        <fullName evidence="6">Pectate lyase</fullName>
    </recommendedName>
</protein>
<feature type="region of interest" description="Disordered" evidence="3">
    <location>
        <begin position="13"/>
        <end position="52"/>
    </location>
</feature>
<evidence type="ECO:0000313" key="5">
    <source>
        <dbReference type="Proteomes" id="UP000753961"/>
    </source>
</evidence>
<keyword evidence="2" id="KW-0325">Glycoprotein</keyword>
<dbReference type="RefSeq" id="WP_222580792.1">
    <property type="nucleotide sequence ID" value="NZ_JAHVHU010000013.1"/>
</dbReference>
<evidence type="ECO:0000313" key="4">
    <source>
        <dbReference type="EMBL" id="MBY5959255.1"/>
    </source>
</evidence>
<dbReference type="InterPro" id="IPR052063">
    <property type="entry name" value="Polysaccharide_Lyase_1"/>
</dbReference>
<proteinExistence type="predicted"/>
<dbReference type="PANTHER" id="PTHR42970:SF1">
    <property type="entry name" value="PECTATE LYASE C-RELATED"/>
    <property type="match status" value="1"/>
</dbReference>
<comment type="caution">
    <text evidence="4">The sequence shown here is derived from an EMBL/GenBank/DDBJ whole genome shotgun (WGS) entry which is preliminary data.</text>
</comment>
<organism evidence="4 5">
    <name type="scientific">Membranihabitans marinus</name>
    <dbReference type="NCBI Taxonomy" id="1227546"/>
    <lineage>
        <taxon>Bacteria</taxon>
        <taxon>Pseudomonadati</taxon>
        <taxon>Bacteroidota</taxon>
        <taxon>Saprospiria</taxon>
        <taxon>Saprospirales</taxon>
        <taxon>Saprospiraceae</taxon>
        <taxon>Membranihabitans</taxon>
    </lineage>
</organism>
<reference evidence="4" key="1">
    <citation type="submission" date="2021-06" db="EMBL/GenBank/DDBJ databases">
        <title>44 bacteria genomes isolated from Dapeng, Shenzhen.</title>
        <authorList>
            <person name="Zheng W."/>
            <person name="Yu S."/>
            <person name="Huang Y."/>
        </authorList>
    </citation>
    <scope>NUCLEOTIDE SEQUENCE</scope>
    <source>
        <strain evidence="4">DP5N28-2</strain>
    </source>
</reference>
<evidence type="ECO:0000256" key="2">
    <source>
        <dbReference type="ARBA" id="ARBA00023180"/>
    </source>
</evidence>
<dbReference type="Proteomes" id="UP000753961">
    <property type="component" value="Unassembled WGS sequence"/>
</dbReference>
<accession>A0A953HVJ8</accession>
<dbReference type="AlphaFoldDB" id="A0A953HVJ8"/>
<gene>
    <name evidence="4" type="ORF">KUV50_13970</name>
</gene>